<evidence type="ECO:0000259" key="3">
    <source>
        <dbReference type="Pfam" id="PF17898"/>
    </source>
</evidence>
<feature type="chain" id="PRO_5047334602" evidence="2">
    <location>
        <begin position="28"/>
        <end position="232"/>
    </location>
</feature>
<organism evidence="4 5">
    <name type="scientific">Cohnella hashimotonis</name>
    <dbReference type="NCBI Taxonomy" id="2826895"/>
    <lineage>
        <taxon>Bacteria</taxon>
        <taxon>Bacillati</taxon>
        <taxon>Bacillota</taxon>
        <taxon>Bacilli</taxon>
        <taxon>Bacillales</taxon>
        <taxon>Paenibacillaceae</taxon>
        <taxon>Cohnella</taxon>
    </lineage>
</organism>
<keyword evidence="4" id="KW-0449">Lipoprotein</keyword>
<gene>
    <name evidence="4" type="primary">gerD</name>
    <name evidence="4" type="ORF">KB449_00490</name>
</gene>
<dbReference type="Pfam" id="PF17898">
    <property type="entry name" value="GerD"/>
    <property type="match status" value="1"/>
</dbReference>
<dbReference type="NCBIfam" id="NF040801">
    <property type="entry name" value="spore_GerD"/>
    <property type="match status" value="1"/>
</dbReference>
<dbReference type="RefSeq" id="WP_282906488.1">
    <property type="nucleotide sequence ID" value="NZ_JAGRPV010000001.1"/>
</dbReference>
<keyword evidence="2" id="KW-0732">Signal</keyword>
<dbReference type="EMBL" id="JAGRPV010000001">
    <property type="protein sequence ID" value="MDI4643427.1"/>
    <property type="molecule type" value="Genomic_DNA"/>
</dbReference>
<accession>A0ABT6T9D8</accession>
<protein>
    <submittedName>
        <fullName evidence="4">Spore germination lipoprotein GerD</fullName>
    </submittedName>
</protein>
<feature type="compositionally biased region" description="Gly residues" evidence="1">
    <location>
        <begin position="200"/>
        <end position="232"/>
    </location>
</feature>
<feature type="compositionally biased region" description="Basic and acidic residues" evidence="1">
    <location>
        <begin position="188"/>
        <end position="198"/>
    </location>
</feature>
<sequence>MRLRLWWTGLALTAVILLSSCGPESSASSEQMSYKDVKSMVIDILGSQEAQEALDKASTEKYGTSSLHAQSLTPSDQEQIRTAVKDVLTSSNYSKVLREIMTDTKFAGEFAKAVSKDNKQIHKDLLKDPTYQQELVNVFKTGDMKTVLFETTKTAEYRKQMMSAVGEAIQNPVFKLELMKILQDVVKEELTPKPEQSKGESGGSGGESGGQSGGDQSGGGGGGDGGGGGGGQ</sequence>
<feature type="domain" description="Spore germination GerD central core" evidence="3">
    <location>
        <begin position="76"/>
        <end position="185"/>
    </location>
</feature>
<evidence type="ECO:0000313" key="5">
    <source>
        <dbReference type="Proteomes" id="UP001161691"/>
    </source>
</evidence>
<feature type="signal peptide" evidence="2">
    <location>
        <begin position="1"/>
        <end position="27"/>
    </location>
</feature>
<reference evidence="4" key="1">
    <citation type="submission" date="2023-04" db="EMBL/GenBank/DDBJ databases">
        <title>Comparative genomic analysis of Cohnella hashimotonis sp. nov., isolated from the International Space Station.</title>
        <authorList>
            <person name="Venkateswaran K."/>
            <person name="Simpson A."/>
        </authorList>
    </citation>
    <scope>NUCLEOTIDE SEQUENCE</scope>
    <source>
        <strain evidence="4">F6_2S_P_1</strain>
    </source>
</reference>
<proteinExistence type="predicted"/>
<feature type="region of interest" description="Disordered" evidence="1">
    <location>
        <begin position="188"/>
        <end position="232"/>
    </location>
</feature>
<dbReference type="Proteomes" id="UP001161691">
    <property type="component" value="Unassembled WGS sequence"/>
</dbReference>
<keyword evidence="5" id="KW-1185">Reference proteome</keyword>
<evidence type="ECO:0000256" key="2">
    <source>
        <dbReference type="SAM" id="SignalP"/>
    </source>
</evidence>
<dbReference type="InterPro" id="IPR041262">
    <property type="entry name" value="GerD_central"/>
</dbReference>
<name>A0ABT6T9D8_9BACL</name>
<comment type="caution">
    <text evidence="4">The sequence shown here is derived from an EMBL/GenBank/DDBJ whole genome shotgun (WGS) entry which is preliminary data.</text>
</comment>
<evidence type="ECO:0000313" key="4">
    <source>
        <dbReference type="EMBL" id="MDI4643427.1"/>
    </source>
</evidence>
<dbReference type="PROSITE" id="PS51257">
    <property type="entry name" value="PROKAR_LIPOPROTEIN"/>
    <property type="match status" value="1"/>
</dbReference>
<evidence type="ECO:0000256" key="1">
    <source>
        <dbReference type="SAM" id="MobiDB-lite"/>
    </source>
</evidence>